<organism evidence="1 2">
    <name type="scientific">Desulfoluna limicola</name>
    <dbReference type="NCBI Taxonomy" id="2810562"/>
    <lineage>
        <taxon>Bacteria</taxon>
        <taxon>Pseudomonadati</taxon>
        <taxon>Thermodesulfobacteriota</taxon>
        <taxon>Desulfobacteria</taxon>
        <taxon>Desulfobacterales</taxon>
        <taxon>Desulfolunaceae</taxon>
        <taxon>Desulfoluna</taxon>
    </lineage>
</organism>
<proteinExistence type="predicted"/>
<evidence type="ECO:0000313" key="2">
    <source>
        <dbReference type="Proteomes" id="UP001320148"/>
    </source>
</evidence>
<dbReference type="Proteomes" id="UP001320148">
    <property type="component" value="Chromosome"/>
</dbReference>
<dbReference type="EMBL" id="AP024488">
    <property type="protein sequence ID" value="BCS95895.1"/>
    <property type="molecule type" value="Genomic_DNA"/>
</dbReference>
<reference evidence="1 2" key="1">
    <citation type="submission" date="2021-02" db="EMBL/GenBank/DDBJ databases">
        <title>Complete genome of Desulfoluna sp. strain ASN36.</title>
        <authorList>
            <person name="Takahashi A."/>
            <person name="Kojima H."/>
            <person name="Fukui M."/>
        </authorList>
    </citation>
    <scope>NUCLEOTIDE SEQUENCE [LARGE SCALE GENOMIC DNA]</scope>
    <source>
        <strain evidence="1 2">ASN36</strain>
    </source>
</reference>
<name>A0ABM7PE54_9BACT</name>
<evidence type="ECO:0000313" key="1">
    <source>
        <dbReference type="EMBL" id="BCS95895.1"/>
    </source>
</evidence>
<gene>
    <name evidence="1" type="ORF">DSLASN_15270</name>
</gene>
<keyword evidence="2" id="KW-1185">Reference proteome</keyword>
<protein>
    <submittedName>
        <fullName evidence="1">Uncharacterized protein</fullName>
    </submittedName>
</protein>
<accession>A0ABM7PE54</accession>
<sequence>MEARMSRLAYKEAEFQISRKLAEYIDMLETYLVEQEERVVALETMLGLRGLEPPQFE</sequence>